<evidence type="ECO:0000313" key="3">
    <source>
        <dbReference type="WBParaSite" id="nOo.2.0.1.t11048-RA"/>
    </source>
</evidence>
<keyword evidence="2" id="KW-1185">Reference proteome</keyword>
<name>A0A182ESC9_ONCOC</name>
<reference evidence="1 2" key="2">
    <citation type="submission" date="2018-08" db="EMBL/GenBank/DDBJ databases">
        <authorList>
            <person name="Laetsch R D."/>
            <person name="Stevens L."/>
            <person name="Kumar S."/>
            <person name="Blaxter L. M."/>
        </authorList>
    </citation>
    <scope>NUCLEOTIDE SEQUENCE [LARGE SCALE GENOMIC DNA]</scope>
</reference>
<evidence type="ECO:0000313" key="2">
    <source>
        <dbReference type="Proteomes" id="UP000271087"/>
    </source>
</evidence>
<organism evidence="3">
    <name type="scientific">Onchocerca ochengi</name>
    <name type="common">Filarial nematode worm</name>
    <dbReference type="NCBI Taxonomy" id="42157"/>
    <lineage>
        <taxon>Eukaryota</taxon>
        <taxon>Metazoa</taxon>
        <taxon>Ecdysozoa</taxon>
        <taxon>Nematoda</taxon>
        <taxon>Chromadorea</taxon>
        <taxon>Rhabditida</taxon>
        <taxon>Spirurina</taxon>
        <taxon>Spiruromorpha</taxon>
        <taxon>Filarioidea</taxon>
        <taxon>Onchocercidae</taxon>
        <taxon>Onchocerca</taxon>
    </lineage>
</organism>
<proteinExistence type="predicted"/>
<protein>
    <submittedName>
        <fullName evidence="1 3">Uncharacterized protein</fullName>
    </submittedName>
</protein>
<reference evidence="3" key="1">
    <citation type="submission" date="2016-06" db="UniProtKB">
        <authorList>
            <consortium name="WormBaseParasite"/>
        </authorList>
    </citation>
    <scope>IDENTIFICATION</scope>
</reference>
<dbReference type="Proteomes" id="UP000271087">
    <property type="component" value="Unassembled WGS sequence"/>
</dbReference>
<dbReference type="AlphaFoldDB" id="A0A182ESC9"/>
<accession>A0A182ESC9</accession>
<dbReference type="EMBL" id="UYRW01007134">
    <property type="protein sequence ID" value="VDM94775.1"/>
    <property type="molecule type" value="Genomic_DNA"/>
</dbReference>
<dbReference type="WBParaSite" id="nOo.2.0.1.t11048-RA">
    <property type="protein sequence ID" value="nOo.2.0.1.t11048-RA"/>
    <property type="gene ID" value="nOo.2.0.1.g11048"/>
</dbReference>
<evidence type="ECO:0000313" key="1">
    <source>
        <dbReference type="EMBL" id="VDM94775.1"/>
    </source>
</evidence>
<sequence>MQSAAAMEVPPPSSSISTLIRRSAETAVLALRVADPASLCGPAPLVQSIDYINMNK</sequence>
<gene>
    <name evidence="1" type="ORF">NOO_LOCUS11048</name>
</gene>